<feature type="domain" description="Methyltransferase" evidence="1">
    <location>
        <begin position="27"/>
        <end position="111"/>
    </location>
</feature>
<evidence type="ECO:0000259" key="1">
    <source>
        <dbReference type="Pfam" id="PF13847"/>
    </source>
</evidence>
<reference evidence="2" key="1">
    <citation type="submission" date="2023-06" db="EMBL/GenBank/DDBJ databases">
        <title>Genomic of Parafulvivirga corallium.</title>
        <authorList>
            <person name="Wang G."/>
        </authorList>
    </citation>
    <scope>NUCLEOTIDE SEQUENCE</scope>
    <source>
        <strain evidence="2">BMA10</strain>
    </source>
</reference>
<comment type="caution">
    <text evidence="2">The sequence shown here is derived from an EMBL/GenBank/DDBJ whole genome shotgun (WGS) entry which is preliminary data.</text>
</comment>
<evidence type="ECO:0000313" key="2">
    <source>
        <dbReference type="EMBL" id="MDN5200260.1"/>
    </source>
</evidence>
<dbReference type="Pfam" id="PF13847">
    <property type="entry name" value="Methyltransf_31"/>
    <property type="match status" value="1"/>
</dbReference>
<dbReference type="Proteomes" id="UP001172082">
    <property type="component" value="Unassembled WGS sequence"/>
</dbReference>
<dbReference type="GO" id="GO:0008168">
    <property type="term" value="F:methyltransferase activity"/>
    <property type="evidence" value="ECO:0007669"/>
    <property type="project" value="UniProtKB-KW"/>
</dbReference>
<proteinExistence type="predicted"/>
<dbReference type="SUPFAM" id="SSF53335">
    <property type="entry name" value="S-adenosyl-L-methionine-dependent methyltransferases"/>
    <property type="match status" value="1"/>
</dbReference>
<keyword evidence="3" id="KW-1185">Reference proteome</keyword>
<sequence length="194" mass="22076">MLKGWIKSKTTDRYLRPLREQLISMIEPGTSIVEFGCGTGDLLFRASSQIQRGKGFDSSKSLIAFAKEKKRSSSVDNLEFICADIGKHDFLMERFDYGIASLFIHALPKVNRKQVLGKLSNISGKILIADFIPPGSFKERCWLHIDEMTTGHYQHYLTYCREDGMIGLSKQCGLTVMDQMHTFDPVINIFLMQK</sequence>
<organism evidence="2 3">
    <name type="scientific">Splendidivirga corallicola</name>
    <dbReference type="NCBI Taxonomy" id="3051826"/>
    <lineage>
        <taxon>Bacteria</taxon>
        <taxon>Pseudomonadati</taxon>
        <taxon>Bacteroidota</taxon>
        <taxon>Cytophagia</taxon>
        <taxon>Cytophagales</taxon>
        <taxon>Splendidivirgaceae</taxon>
        <taxon>Splendidivirga</taxon>
    </lineage>
</organism>
<dbReference type="EC" id="2.1.-.-" evidence="2"/>
<accession>A0ABT8KHS6</accession>
<dbReference type="EMBL" id="JAUJEA010000001">
    <property type="protein sequence ID" value="MDN5200260.1"/>
    <property type="molecule type" value="Genomic_DNA"/>
</dbReference>
<evidence type="ECO:0000313" key="3">
    <source>
        <dbReference type="Proteomes" id="UP001172082"/>
    </source>
</evidence>
<name>A0ABT8KHS6_9BACT</name>
<dbReference type="GO" id="GO:0032259">
    <property type="term" value="P:methylation"/>
    <property type="evidence" value="ECO:0007669"/>
    <property type="project" value="UniProtKB-KW"/>
</dbReference>
<dbReference type="Gene3D" id="3.40.50.150">
    <property type="entry name" value="Vaccinia Virus protein VP39"/>
    <property type="match status" value="1"/>
</dbReference>
<dbReference type="InterPro" id="IPR029063">
    <property type="entry name" value="SAM-dependent_MTases_sf"/>
</dbReference>
<gene>
    <name evidence="2" type="ORF">QQ008_02785</name>
</gene>
<protein>
    <submittedName>
        <fullName evidence="2">Class I SAM-dependent methyltransferase</fullName>
        <ecNumber evidence="2">2.1.-.-</ecNumber>
    </submittedName>
</protein>
<dbReference type="RefSeq" id="WP_346750285.1">
    <property type="nucleotide sequence ID" value="NZ_JAUJEA010000001.1"/>
</dbReference>
<keyword evidence="2" id="KW-0489">Methyltransferase</keyword>
<keyword evidence="2" id="KW-0808">Transferase</keyword>
<dbReference type="InterPro" id="IPR025714">
    <property type="entry name" value="Methyltranfer_dom"/>
</dbReference>
<dbReference type="CDD" id="cd02440">
    <property type="entry name" value="AdoMet_MTases"/>
    <property type="match status" value="1"/>
</dbReference>